<evidence type="ECO:0000313" key="7">
    <source>
        <dbReference type="Proteomes" id="UP000743001"/>
    </source>
</evidence>
<keyword evidence="3" id="KW-0975">Bacterial flagellum</keyword>
<sequence length="305" mass="33925">MRITQSMMSRSMMSNLQNNFKRLDKYQEQLMTNRRLNRPSDDPVGVASALQYRAEISSTSQFEENVEDANSWMAFTDSVLTETTSIIQRLSELAVQAGTDTVPDDARINIQQEVDQLYQQLVSLGNSQFKGKYIFNGERVNEKPYTDDPGNTTDPSNAYDLDTGDVNYQIGAGIYVGVNLQGDKVFGEYGDSASLFKVLDDFKTALADTSTSGTTAIQNIIPRLQTNLENVITAQAEVGGKQNRLEFTASRLGDLNLNYVSLQSLTEDADMPSVITELKTAESIYQASLDTMARIIRPSLLDFLR</sequence>
<comment type="caution">
    <text evidence="6">The sequence shown here is derived from an EMBL/GenBank/DDBJ whole genome shotgun (WGS) entry which is preliminary data.</text>
</comment>
<feature type="domain" description="Flagellin N-terminal" evidence="4">
    <location>
        <begin position="4"/>
        <end position="137"/>
    </location>
</feature>
<evidence type="ECO:0000256" key="3">
    <source>
        <dbReference type="ARBA" id="ARBA00023143"/>
    </source>
</evidence>
<proteinExistence type="inferred from homology"/>
<evidence type="ECO:0000313" key="6">
    <source>
        <dbReference type="EMBL" id="MBU5670949.1"/>
    </source>
</evidence>
<evidence type="ECO:0000259" key="5">
    <source>
        <dbReference type="Pfam" id="PF00700"/>
    </source>
</evidence>
<dbReference type="Proteomes" id="UP000743001">
    <property type="component" value="Unassembled WGS sequence"/>
</dbReference>
<gene>
    <name evidence="6" type="primary">flgL</name>
    <name evidence="6" type="ORF">KQJ23_03795</name>
</gene>
<keyword evidence="7" id="KW-1185">Reference proteome</keyword>
<evidence type="ECO:0000256" key="1">
    <source>
        <dbReference type="ARBA" id="ARBA00004365"/>
    </source>
</evidence>
<evidence type="ECO:0000256" key="2">
    <source>
        <dbReference type="ARBA" id="ARBA00005709"/>
    </source>
</evidence>
<keyword evidence="6" id="KW-0282">Flagellum</keyword>
<accession>A0ABS6FLB9</accession>
<organism evidence="6 7">
    <name type="scientific">Paenibacillus brevis</name>
    <dbReference type="NCBI Taxonomy" id="2841508"/>
    <lineage>
        <taxon>Bacteria</taxon>
        <taxon>Bacillati</taxon>
        <taxon>Bacillota</taxon>
        <taxon>Bacilli</taxon>
        <taxon>Bacillales</taxon>
        <taxon>Paenibacillaceae</taxon>
        <taxon>Paenibacillus</taxon>
    </lineage>
</organism>
<dbReference type="PANTHER" id="PTHR42792">
    <property type="entry name" value="FLAGELLIN"/>
    <property type="match status" value="1"/>
</dbReference>
<dbReference type="Pfam" id="PF00669">
    <property type="entry name" value="Flagellin_N"/>
    <property type="match status" value="1"/>
</dbReference>
<comment type="similarity">
    <text evidence="2">Belongs to the bacterial flagellin family.</text>
</comment>
<evidence type="ECO:0000259" key="4">
    <source>
        <dbReference type="Pfam" id="PF00669"/>
    </source>
</evidence>
<dbReference type="RefSeq" id="WP_216477331.1">
    <property type="nucleotide sequence ID" value="NZ_JAHLQJ010000002.1"/>
</dbReference>
<name>A0ABS6FLB9_9BACL</name>
<dbReference type="InterPro" id="IPR001029">
    <property type="entry name" value="Flagellin_N"/>
</dbReference>
<dbReference type="InterPro" id="IPR001492">
    <property type="entry name" value="Flagellin"/>
</dbReference>
<dbReference type="InterPro" id="IPR046358">
    <property type="entry name" value="Flagellin_C"/>
</dbReference>
<dbReference type="PANTHER" id="PTHR42792:SF1">
    <property type="entry name" value="FLAGELLAR HOOK-ASSOCIATED PROTEIN 3"/>
    <property type="match status" value="1"/>
</dbReference>
<keyword evidence="6" id="KW-0969">Cilium</keyword>
<dbReference type="Pfam" id="PF00700">
    <property type="entry name" value="Flagellin_C"/>
    <property type="match status" value="1"/>
</dbReference>
<dbReference type="EMBL" id="JAHLQJ010000002">
    <property type="protein sequence ID" value="MBU5670949.1"/>
    <property type="molecule type" value="Genomic_DNA"/>
</dbReference>
<dbReference type="NCBIfam" id="TIGR02550">
    <property type="entry name" value="flagell_flgL"/>
    <property type="match status" value="1"/>
</dbReference>
<comment type="subcellular location">
    <subcellularLocation>
        <location evidence="1">Bacterial flagellum</location>
    </subcellularLocation>
</comment>
<dbReference type="InterPro" id="IPR013384">
    <property type="entry name" value="Flagell_FlgL"/>
</dbReference>
<protein>
    <submittedName>
        <fullName evidence="6">Flagellar hook-associated protein FlgL</fullName>
    </submittedName>
</protein>
<reference evidence="6 7" key="1">
    <citation type="submission" date="2021-06" db="EMBL/GenBank/DDBJ databases">
        <authorList>
            <person name="Sun Q."/>
            <person name="Li D."/>
        </authorList>
    </citation>
    <scope>NUCLEOTIDE SEQUENCE [LARGE SCALE GENOMIC DNA]</scope>
    <source>
        <strain evidence="6 7">MSJ-6</strain>
    </source>
</reference>
<feature type="domain" description="Flagellin C-terminal" evidence="5">
    <location>
        <begin position="226"/>
        <end position="304"/>
    </location>
</feature>
<keyword evidence="6" id="KW-0966">Cell projection</keyword>